<protein>
    <submittedName>
        <fullName evidence="2">Uncharacterized protein</fullName>
    </submittedName>
</protein>
<evidence type="ECO:0000313" key="2">
    <source>
        <dbReference type="EMBL" id="TNN86415.1"/>
    </source>
</evidence>
<dbReference type="EMBL" id="SRLO01000015">
    <property type="protein sequence ID" value="TNN86415.1"/>
    <property type="molecule type" value="Genomic_DNA"/>
</dbReference>
<name>A0A4Z2J7U5_9TELE</name>
<feature type="compositionally biased region" description="Basic and acidic residues" evidence="1">
    <location>
        <begin position="100"/>
        <end position="130"/>
    </location>
</feature>
<organism evidence="2 3">
    <name type="scientific">Liparis tanakae</name>
    <name type="common">Tanaka's snailfish</name>
    <dbReference type="NCBI Taxonomy" id="230148"/>
    <lineage>
        <taxon>Eukaryota</taxon>
        <taxon>Metazoa</taxon>
        <taxon>Chordata</taxon>
        <taxon>Craniata</taxon>
        <taxon>Vertebrata</taxon>
        <taxon>Euteleostomi</taxon>
        <taxon>Actinopterygii</taxon>
        <taxon>Neopterygii</taxon>
        <taxon>Teleostei</taxon>
        <taxon>Neoteleostei</taxon>
        <taxon>Acanthomorphata</taxon>
        <taxon>Eupercaria</taxon>
        <taxon>Perciformes</taxon>
        <taxon>Cottioidei</taxon>
        <taxon>Cottales</taxon>
        <taxon>Liparidae</taxon>
        <taxon>Liparis</taxon>
    </lineage>
</organism>
<dbReference type="AlphaFoldDB" id="A0A4Z2J7U5"/>
<feature type="compositionally biased region" description="Polar residues" evidence="1">
    <location>
        <begin position="24"/>
        <end position="37"/>
    </location>
</feature>
<evidence type="ECO:0000313" key="3">
    <source>
        <dbReference type="Proteomes" id="UP000314294"/>
    </source>
</evidence>
<reference evidence="2 3" key="1">
    <citation type="submission" date="2019-03" db="EMBL/GenBank/DDBJ databases">
        <title>First draft genome of Liparis tanakae, snailfish: a comprehensive survey of snailfish specific genes.</title>
        <authorList>
            <person name="Kim W."/>
            <person name="Song I."/>
            <person name="Jeong J.-H."/>
            <person name="Kim D."/>
            <person name="Kim S."/>
            <person name="Ryu S."/>
            <person name="Song J.Y."/>
            <person name="Lee S.K."/>
        </authorList>
    </citation>
    <scope>NUCLEOTIDE SEQUENCE [LARGE SCALE GENOMIC DNA]</scope>
    <source>
        <tissue evidence="2">Muscle</tissue>
    </source>
</reference>
<feature type="compositionally biased region" description="Pro residues" evidence="1">
    <location>
        <begin position="71"/>
        <end position="82"/>
    </location>
</feature>
<proteinExistence type="predicted"/>
<feature type="region of interest" description="Disordered" evidence="1">
    <location>
        <begin position="271"/>
        <end position="305"/>
    </location>
</feature>
<feature type="region of interest" description="Disordered" evidence="1">
    <location>
        <begin position="222"/>
        <end position="257"/>
    </location>
</feature>
<evidence type="ECO:0000256" key="1">
    <source>
        <dbReference type="SAM" id="MobiDB-lite"/>
    </source>
</evidence>
<sequence>MYPPRRTSMSPMMEHSDPRRQPTVFPQASRWSPSYQDTMRSAPIKYVPMPSSIPVPEYQHWPGSRGENMRPPDPSRGPPRPYMPRGISWPSPYYAPFLSREADSYRQPDRVMRRRGETEIREVRETREGGRTSYASQSSGRGSAGLFRQSLSITPTLLSSPETTEESERHRSETEPPERRVKRRNTSVDESYEWDSADACVDSEVLEAMRFDQSQMGFRRGWSELRTDQANGLQDQRQKGPCPSVSPPVSNPSRCQFSRSLSEARFNALRQEYQEFRQTQEPVCSREPRRDPGRDSGSDSGSALL</sequence>
<feature type="region of interest" description="Disordered" evidence="1">
    <location>
        <begin position="99"/>
        <end position="193"/>
    </location>
</feature>
<accession>A0A4Z2J7U5</accession>
<keyword evidence="3" id="KW-1185">Reference proteome</keyword>
<comment type="caution">
    <text evidence="2">The sequence shown here is derived from an EMBL/GenBank/DDBJ whole genome shotgun (WGS) entry which is preliminary data.</text>
</comment>
<feature type="region of interest" description="Disordered" evidence="1">
    <location>
        <begin position="55"/>
        <end position="86"/>
    </location>
</feature>
<feature type="compositionally biased region" description="Basic and acidic residues" evidence="1">
    <location>
        <begin position="166"/>
        <end position="179"/>
    </location>
</feature>
<dbReference type="OrthoDB" id="8937686at2759"/>
<gene>
    <name evidence="2" type="ORF">EYF80_003185</name>
</gene>
<feature type="compositionally biased region" description="Basic and acidic residues" evidence="1">
    <location>
        <begin position="284"/>
        <end position="297"/>
    </location>
</feature>
<feature type="region of interest" description="Disordered" evidence="1">
    <location>
        <begin position="1"/>
        <end position="37"/>
    </location>
</feature>
<dbReference type="Proteomes" id="UP000314294">
    <property type="component" value="Unassembled WGS sequence"/>
</dbReference>